<feature type="non-terminal residue" evidence="1">
    <location>
        <position position="50"/>
    </location>
</feature>
<dbReference type="Proteomes" id="UP000191039">
    <property type="component" value="Unassembled WGS sequence"/>
</dbReference>
<evidence type="ECO:0008006" key="3">
    <source>
        <dbReference type="Google" id="ProtNLM"/>
    </source>
</evidence>
<dbReference type="InterPro" id="IPR036188">
    <property type="entry name" value="FAD/NAD-bd_sf"/>
</dbReference>
<dbReference type="Gene3D" id="3.50.50.60">
    <property type="entry name" value="FAD/NAD(P)-binding domain"/>
    <property type="match status" value="1"/>
</dbReference>
<dbReference type="AlphaFoldDB" id="A0A1T3W2Q1"/>
<name>A0A1T3W2Q1_9MYCO</name>
<dbReference type="SUPFAM" id="SSF51905">
    <property type="entry name" value="FAD/NAD(P)-binding domain"/>
    <property type="match status" value="1"/>
</dbReference>
<protein>
    <recommendedName>
        <fullName evidence="3">Monooxygenase</fullName>
    </recommendedName>
</protein>
<gene>
    <name evidence="1" type="ORF">BV510_23530</name>
</gene>
<organism evidence="1 2">
    <name type="scientific">Mycolicibacterium diernhoferi</name>
    <dbReference type="NCBI Taxonomy" id="1801"/>
    <lineage>
        <taxon>Bacteria</taxon>
        <taxon>Bacillati</taxon>
        <taxon>Actinomycetota</taxon>
        <taxon>Actinomycetes</taxon>
        <taxon>Mycobacteriales</taxon>
        <taxon>Mycobacteriaceae</taxon>
        <taxon>Mycolicibacterium</taxon>
    </lineage>
</organism>
<sequence>MIDLLVAGGGPAGLATAVHAARAGLEVVVVEHRRGPIDKACGEGLMPHSL</sequence>
<evidence type="ECO:0000313" key="2">
    <source>
        <dbReference type="Proteomes" id="UP000191039"/>
    </source>
</evidence>
<proteinExistence type="predicted"/>
<dbReference type="Pfam" id="PF12831">
    <property type="entry name" value="FAD_oxidored"/>
    <property type="match status" value="1"/>
</dbReference>
<comment type="caution">
    <text evidence="1">The sequence shown here is derived from an EMBL/GenBank/DDBJ whole genome shotgun (WGS) entry which is preliminary data.</text>
</comment>
<dbReference type="RefSeq" id="WP_131830478.1">
    <property type="nucleotide sequence ID" value="NZ_MIJD01000322.1"/>
</dbReference>
<evidence type="ECO:0000313" key="1">
    <source>
        <dbReference type="EMBL" id="OPE48644.1"/>
    </source>
</evidence>
<dbReference type="EMBL" id="MIJD01000322">
    <property type="protein sequence ID" value="OPE48644.1"/>
    <property type="molecule type" value="Genomic_DNA"/>
</dbReference>
<accession>A0A1T3W2Q1</accession>
<reference evidence="1 2" key="1">
    <citation type="submission" date="2016-09" db="EMBL/GenBank/DDBJ databases">
        <title>genome sequences of unsequenced Mycobacteria.</title>
        <authorList>
            <person name="Greninger A.L."/>
            <person name="Jerome K.R."/>
            <person name="Mcnair B."/>
            <person name="Wallis C."/>
            <person name="Fang F."/>
        </authorList>
    </citation>
    <scope>NUCLEOTIDE SEQUENCE [LARGE SCALE GENOMIC DNA]</scope>
    <source>
        <strain evidence="1 2">BM1</strain>
    </source>
</reference>